<proteinExistence type="inferred from homology"/>
<evidence type="ECO:0000256" key="2">
    <source>
        <dbReference type="SAM" id="SignalP"/>
    </source>
</evidence>
<dbReference type="KEGG" id="gji:H1R19_13815"/>
<dbReference type="SUPFAM" id="SSF49899">
    <property type="entry name" value="Concanavalin A-like lectins/glucanases"/>
    <property type="match status" value="1"/>
</dbReference>
<dbReference type="EMBL" id="CP059491">
    <property type="protein sequence ID" value="QMT00026.1"/>
    <property type="molecule type" value="Genomic_DNA"/>
</dbReference>
<dbReference type="PROSITE" id="PS51257">
    <property type="entry name" value="PROKAR_LIPOPROTEIN"/>
    <property type="match status" value="1"/>
</dbReference>
<accession>A0A7D7QMI5</accession>
<sequence length="265" mass="28811">MRRLVHLCVISAMAVTACNASIGHAEPDRGPSVIYVDEFDGPARKPSSPWRPVTGGGGWGNDEDQVYTDSFANVRVDGKGHLAITVRRHKGRYTSARISTKGKLSVTYGRVSARIAVPAGTGLHPAFWMLGDDIDEVGWPASGEIDIIETLNQAPEYHIGVHVPRDSAEGRQAVSVSGVPRSPLAWKFHTYWVNKLPDRIEGGIDDQTLFVAHRGDLAADAHWVFDKPFHLLLNVAVGGRWPGPTDATTPAKATMLVDWVRVIAP</sequence>
<reference evidence="5" key="1">
    <citation type="submission" date="2020-07" db="EMBL/GenBank/DDBJ databases">
        <title>novel species isolated from the respiratory tract of Marmot.</title>
        <authorList>
            <person name="Zhang G."/>
        </authorList>
    </citation>
    <scope>NUCLEOTIDE SEQUENCE [LARGE SCALE GENOMIC DNA]</scope>
    <source>
        <strain evidence="5">686</strain>
    </source>
</reference>
<dbReference type="Gene3D" id="2.60.120.200">
    <property type="match status" value="1"/>
</dbReference>
<evidence type="ECO:0000313" key="5">
    <source>
        <dbReference type="Proteomes" id="UP000515663"/>
    </source>
</evidence>
<keyword evidence="5" id="KW-1185">Reference proteome</keyword>
<dbReference type="InterPro" id="IPR013320">
    <property type="entry name" value="ConA-like_dom_sf"/>
</dbReference>
<dbReference type="RefSeq" id="WP_188327965.1">
    <property type="nucleotide sequence ID" value="NZ_CP059491.1"/>
</dbReference>
<dbReference type="Proteomes" id="UP000515663">
    <property type="component" value="Chromosome"/>
</dbReference>
<dbReference type="PROSITE" id="PS51762">
    <property type="entry name" value="GH16_2"/>
    <property type="match status" value="1"/>
</dbReference>
<dbReference type="InterPro" id="IPR000757">
    <property type="entry name" value="Beta-glucanase-like"/>
</dbReference>
<dbReference type="GO" id="GO:0004553">
    <property type="term" value="F:hydrolase activity, hydrolyzing O-glycosyl compounds"/>
    <property type="evidence" value="ECO:0007669"/>
    <property type="project" value="InterPro"/>
</dbReference>
<organism evidence="4 5">
    <name type="scientific">Gordonia jinghuaiqii</name>
    <dbReference type="NCBI Taxonomy" id="2758710"/>
    <lineage>
        <taxon>Bacteria</taxon>
        <taxon>Bacillati</taxon>
        <taxon>Actinomycetota</taxon>
        <taxon>Actinomycetes</taxon>
        <taxon>Mycobacteriales</taxon>
        <taxon>Gordoniaceae</taxon>
        <taxon>Gordonia</taxon>
    </lineage>
</organism>
<keyword evidence="4" id="KW-0378">Hydrolase</keyword>
<dbReference type="InterPro" id="IPR050546">
    <property type="entry name" value="Glycosyl_Hydrlase_16"/>
</dbReference>
<comment type="similarity">
    <text evidence="1">Belongs to the glycosyl hydrolase 16 family.</text>
</comment>
<feature type="signal peptide" evidence="2">
    <location>
        <begin position="1"/>
        <end position="20"/>
    </location>
</feature>
<dbReference type="PANTHER" id="PTHR10963:SF55">
    <property type="entry name" value="GLYCOSIDE HYDROLASE FAMILY 16 PROTEIN"/>
    <property type="match status" value="1"/>
</dbReference>
<name>A0A7D7QMI5_9ACTN</name>
<dbReference type="GO" id="GO:0005975">
    <property type="term" value="P:carbohydrate metabolic process"/>
    <property type="evidence" value="ECO:0007669"/>
    <property type="project" value="InterPro"/>
</dbReference>
<dbReference type="CDD" id="cd08023">
    <property type="entry name" value="GH16_laminarinase_like"/>
    <property type="match status" value="1"/>
</dbReference>
<evidence type="ECO:0000259" key="3">
    <source>
        <dbReference type="PROSITE" id="PS51762"/>
    </source>
</evidence>
<dbReference type="AlphaFoldDB" id="A0A7D7QMI5"/>
<feature type="chain" id="PRO_5039083572" evidence="2">
    <location>
        <begin position="21"/>
        <end position="265"/>
    </location>
</feature>
<keyword evidence="2" id="KW-0732">Signal</keyword>
<dbReference type="Pfam" id="PF00722">
    <property type="entry name" value="Glyco_hydro_16"/>
    <property type="match status" value="1"/>
</dbReference>
<evidence type="ECO:0000313" key="4">
    <source>
        <dbReference type="EMBL" id="QMT00026.1"/>
    </source>
</evidence>
<gene>
    <name evidence="4" type="ORF">H1R19_13815</name>
</gene>
<evidence type="ECO:0000256" key="1">
    <source>
        <dbReference type="ARBA" id="ARBA00006865"/>
    </source>
</evidence>
<protein>
    <submittedName>
        <fullName evidence="4">Glycoside hydrolase family 16 protein</fullName>
    </submittedName>
</protein>
<dbReference type="PANTHER" id="PTHR10963">
    <property type="entry name" value="GLYCOSYL HYDROLASE-RELATED"/>
    <property type="match status" value="1"/>
</dbReference>
<feature type="domain" description="GH16" evidence="3">
    <location>
        <begin position="15"/>
        <end position="265"/>
    </location>
</feature>